<sequence>MKRRRSSTSEGDIRHGSLTERQCADQPSREKYAGSTMKKRFQELMVLDEREGLLLEDILHRPHYEFLDEALFEIDQCRDEINMTLDLEAEDKSKEALGPLCDKLYTTLPRELRDQVYTQLHPAQCNFSDSGYYWDSKWYHCAELVGEGVARELAESNYTETKFCVSDRALRALTRLLREDRHKLGLMPHNLIRNIQIALSLETGIDLRSPGDQEEFRNQLASLFLLEKQKVHITFCVPSSDMGVGTDEDSNSELGFDDEELIGRILRLFMPVAISLKRGEYQVLVEWPEEVSWLREYLRQDLNSYESIEEWDAEMTAFELRSISVAFDISG</sequence>
<protein>
    <submittedName>
        <fullName evidence="2">Uncharacterized protein</fullName>
    </submittedName>
</protein>
<dbReference type="OrthoDB" id="3684889at2759"/>
<proteinExistence type="predicted"/>
<comment type="caution">
    <text evidence="2">The sequence shown here is derived from an EMBL/GenBank/DDBJ whole genome shotgun (WGS) entry which is preliminary data.</text>
</comment>
<dbReference type="Proteomes" id="UP000481861">
    <property type="component" value="Unassembled WGS sequence"/>
</dbReference>
<keyword evidence="3" id="KW-1185">Reference proteome</keyword>
<evidence type="ECO:0000313" key="3">
    <source>
        <dbReference type="Proteomes" id="UP000481861"/>
    </source>
</evidence>
<dbReference type="EMBL" id="JAADJZ010000019">
    <property type="protein sequence ID" value="KAF2868479.1"/>
    <property type="molecule type" value="Genomic_DNA"/>
</dbReference>
<name>A0A7C8M4Y5_9PLEO</name>
<reference evidence="2 3" key="1">
    <citation type="submission" date="2020-01" db="EMBL/GenBank/DDBJ databases">
        <authorList>
            <consortium name="DOE Joint Genome Institute"/>
            <person name="Haridas S."/>
            <person name="Albert R."/>
            <person name="Binder M."/>
            <person name="Bloem J."/>
            <person name="Labutti K."/>
            <person name="Salamov A."/>
            <person name="Andreopoulos B."/>
            <person name="Baker S.E."/>
            <person name="Barry K."/>
            <person name="Bills G."/>
            <person name="Bluhm B.H."/>
            <person name="Cannon C."/>
            <person name="Castanera R."/>
            <person name="Culley D.E."/>
            <person name="Daum C."/>
            <person name="Ezra D."/>
            <person name="Gonzalez J.B."/>
            <person name="Henrissat B."/>
            <person name="Kuo A."/>
            <person name="Liang C."/>
            <person name="Lipzen A."/>
            <person name="Lutzoni F."/>
            <person name="Magnuson J."/>
            <person name="Mondo S."/>
            <person name="Nolan M."/>
            <person name="Ohm R."/>
            <person name="Pangilinan J."/>
            <person name="Park H.-J.H."/>
            <person name="Ramirez L."/>
            <person name="Alfaro M."/>
            <person name="Sun H."/>
            <person name="Tritt A."/>
            <person name="Yoshinaga Y."/>
            <person name="Zwiers L.-H.L."/>
            <person name="Turgeon B.G."/>
            <person name="Goodwin S.B."/>
            <person name="Spatafora J.W."/>
            <person name="Crous P.W."/>
            <person name="Grigoriev I.V."/>
        </authorList>
    </citation>
    <scope>NUCLEOTIDE SEQUENCE [LARGE SCALE GENOMIC DNA]</scope>
    <source>
        <strain evidence="2 3">CBS 611.86</strain>
    </source>
</reference>
<evidence type="ECO:0000256" key="1">
    <source>
        <dbReference type="SAM" id="MobiDB-lite"/>
    </source>
</evidence>
<organism evidence="2 3">
    <name type="scientific">Massariosphaeria phaeospora</name>
    <dbReference type="NCBI Taxonomy" id="100035"/>
    <lineage>
        <taxon>Eukaryota</taxon>
        <taxon>Fungi</taxon>
        <taxon>Dikarya</taxon>
        <taxon>Ascomycota</taxon>
        <taxon>Pezizomycotina</taxon>
        <taxon>Dothideomycetes</taxon>
        <taxon>Pleosporomycetidae</taxon>
        <taxon>Pleosporales</taxon>
        <taxon>Pleosporales incertae sedis</taxon>
        <taxon>Massariosphaeria</taxon>
    </lineage>
</organism>
<dbReference type="AlphaFoldDB" id="A0A7C8M4Y5"/>
<accession>A0A7C8M4Y5</accession>
<evidence type="ECO:0000313" key="2">
    <source>
        <dbReference type="EMBL" id="KAF2868479.1"/>
    </source>
</evidence>
<feature type="region of interest" description="Disordered" evidence="1">
    <location>
        <begin position="1"/>
        <end position="34"/>
    </location>
</feature>
<gene>
    <name evidence="2" type="ORF">BDV95DRAFT_670529</name>
</gene>